<evidence type="ECO:0000256" key="2">
    <source>
        <dbReference type="SAM" id="Coils"/>
    </source>
</evidence>
<dbReference type="InterPro" id="IPR024455">
    <property type="entry name" value="Phage_capsid"/>
</dbReference>
<reference evidence="4" key="1">
    <citation type="journal article" date="2024" name="Int. J. Syst. Evol. Microbiol.">
        <title>Polycladomyces zharkentensis sp. nov., a novel thermophilic cellulose- and starch-degrading member of the Bacillota from a geothermal aquifer in Kazakhstan.</title>
        <authorList>
            <person name="Mashzhan A."/>
            <person name="Kistaubayeva A."/>
            <person name="Javier-Lopez R."/>
            <person name="Bissenova U."/>
            <person name="Bissenbay A."/>
            <person name="Birkeland N.K."/>
        </authorList>
    </citation>
    <scope>NUCLEOTIDE SEQUENCE</scope>
    <source>
        <strain evidence="4">ZKZ2T</strain>
    </source>
</reference>
<name>A0ABS2WIM8_9BACL</name>
<dbReference type="RefSeq" id="WP_205493868.1">
    <property type="nucleotide sequence ID" value="NZ_JAFHAP010000006.1"/>
</dbReference>
<dbReference type="InterPro" id="IPR054612">
    <property type="entry name" value="Phage_capsid-like_C"/>
</dbReference>
<feature type="coiled-coil region" evidence="2">
    <location>
        <begin position="4"/>
        <end position="66"/>
    </location>
</feature>
<keyword evidence="5" id="KW-1185">Reference proteome</keyword>
<accession>A0ABS2WIM8</accession>
<dbReference type="NCBIfam" id="TIGR01554">
    <property type="entry name" value="major_cap_HK97"/>
    <property type="match status" value="1"/>
</dbReference>
<feature type="domain" description="Phage capsid-like C-terminal" evidence="3">
    <location>
        <begin position="130"/>
        <end position="381"/>
    </location>
</feature>
<evidence type="ECO:0000313" key="4">
    <source>
        <dbReference type="EMBL" id="MBN2909150.1"/>
    </source>
</evidence>
<dbReference type="EMBL" id="JAFHAP010000006">
    <property type="protein sequence ID" value="MBN2909150.1"/>
    <property type="molecule type" value="Genomic_DNA"/>
</dbReference>
<comment type="caution">
    <text evidence="4">The sequence shown here is derived from an EMBL/GenBank/DDBJ whole genome shotgun (WGS) entry which is preliminary data.</text>
</comment>
<organism evidence="4 5">
    <name type="scientific">Polycladomyces zharkentensis</name>
    <dbReference type="NCBI Taxonomy" id="2807616"/>
    <lineage>
        <taxon>Bacteria</taxon>
        <taxon>Bacillati</taxon>
        <taxon>Bacillota</taxon>
        <taxon>Bacilli</taxon>
        <taxon>Bacillales</taxon>
        <taxon>Thermoactinomycetaceae</taxon>
        <taxon>Polycladomyces</taxon>
    </lineage>
</organism>
<sequence>MPTIYQMKQQLADLGAELKAITDEIRSKAGDPGAKLEELRDLKQKQVDTEERFKLLKEEIEKQEKEERAKLELQFKQNHPVLGTDNNKQRMIAAKADLIRSAILGRQMSEEARSLLGAIKQTTSTGGEKFLPTNMANELVSEPFTRNPLRGVIRMTNVKGLEVPKIAFTLDDDAFIGDEDTAKEIDLTGDKVSFGRFKFKVKARISDTVLHGSDLNLVNYVENALRSGLAAKEKKVSFAATPATGEEHMSFYSTQNAVKHVTAADKYKAIKASLADLHEDFRENAKIVMTFADYMDIIETLANGNTTLYNAQPEQVLGKPVIFCDSAVDPIIGEFNYAHLNYDGDMVYDSDKDVNKGEYLFVLTAWFDMQLLLKSAFRIAKVAPQA</sequence>
<proteinExistence type="predicted"/>
<keyword evidence="2" id="KW-0175">Coiled coil</keyword>
<dbReference type="Proteomes" id="UP001177120">
    <property type="component" value="Unassembled WGS sequence"/>
</dbReference>
<gene>
    <name evidence="4" type="ORF">JQC72_06385</name>
</gene>
<protein>
    <submittedName>
        <fullName evidence="4">Phage major capsid protein</fullName>
    </submittedName>
</protein>
<evidence type="ECO:0000256" key="1">
    <source>
        <dbReference type="ARBA" id="ARBA00004328"/>
    </source>
</evidence>
<dbReference type="Pfam" id="PF05065">
    <property type="entry name" value="Phage_capsid"/>
    <property type="match status" value="1"/>
</dbReference>
<dbReference type="SUPFAM" id="SSF56563">
    <property type="entry name" value="Major capsid protein gp5"/>
    <property type="match status" value="1"/>
</dbReference>
<evidence type="ECO:0000313" key="5">
    <source>
        <dbReference type="Proteomes" id="UP001177120"/>
    </source>
</evidence>
<evidence type="ECO:0000259" key="3">
    <source>
        <dbReference type="Pfam" id="PF05065"/>
    </source>
</evidence>
<comment type="subcellular location">
    <subcellularLocation>
        <location evidence="1">Virion</location>
    </subcellularLocation>
</comment>